<accession>A0A2H0U1S5</accession>
<reference evidence="2" key="1">
    <citation type="submission" date="2017-09" db="EMBL/GenBank/DDBJ databases">
        <title>Depth-based differentiation of microbial function through sediment-hosted aquifers and enrichment of novel symbionts in the deep terrestrial subsurface.</title>
        <authorList>
            <person name="Probst A.J."/>
            <person name="Ladd B."/>
            <person name="Jarett J.K."/>
            <person name="Geller-Mcgrath D.E."/>
            <person name="Sieber C.M.K."/>
            <person name="Emerson J.B."/>
            <person name="Anantharaman K."/>
            <person name="Thomas B.C."/>
            <person name="Malmstrom R."/>
            <person name="Stieglmeier M."/>
            <person name="Klingl A."/>
            <person name="Woyke T."/>
            <person name="Ryan C.M."/>
            <person name="Banfield J.F."/>
        </authorList>
    </citation>
    <scope>NUCLEOTIDE SEQUENCE [LARGE SCALE GENOMIC DNA]</scope>
</reference>
<organism evidence="1 2">
    <name type="scientific">Candidatus Magasanikbacteria bacterium CG10_big_fil_rev_8_21_14_0_10_36_16</name>
    <dbReference type="NCBI Taxonomy" id="1974645"/>
    <lineage>
        <taxon>Bacteria</taxon>
        <taxon>Candidatus Magasanikiibacteriota</taxon>
    </lineage>
</organism>
<evidence type="ECO:0000313" key="2">
    <source>
        <dbReference type="Proteomes" id="UP000230852"/>
    </source>
</evidence>
<proteinExistence type="predicted"/>
<gene>
    <name evidence="1" type="ORF">COU28_00510</name>
</gene>
<dbReference type="AlphaFoldDB" id="A0A2H0U1S5"/>
<dbReference type="EMBL" id="PFBU01000008">
    <property type="protein sequence ID" value="PIR78643.1"/>
    <property type="molecule type" value="Genomic_DNA"/>
</dbReference>
<comment type="caution">
    <text evidence="1">The sequence shown here is derived from an EMBL/GenBank/DDBJ whole genome shotgun (WGS) entry which is preliminary data.</text>
</comment>
<evidence type="ECO:0000313" key="1">
    <source>
        <dbReference type="EMBL" id="PIR78643.1"/>
    </source>
</evidence>
<sequence length="60" mass="7231">MNDKVRENSVVSDENKVFLEEIYWIFGGYTSPSEEFEEILKRYVELRRQECLSIHDSDEK</sequence>
<name>A0A2H0U1S5_9BACT</name>
<protein>
    <submittedName>
        <fullName evidence="1">Uncharacterized protein</fullName>
    </submittedName>
</protein>
<dbReference type="Proteomes" id="UP000230852">
    <property type="component" value="Unassembled WGS sequence"/>
</dbReference>